<dbReference type="Gene3D" id="2.30.29.30">
    <property type="entry name" value="Pleckstrin-homology domain (PH domain)/Phosphotyrosine-binding domain (PTB)"/>
    <property type="match status" value="1"/>
</dbReference>
<gene>
    <name evidence="2" type="ORF">Fcan01_14921</name>
</gene>
<proteinExistence type="predicted"/>
<accession>A0A226DYG2</accession>
<dbReference type="SUPFAM" id="SSF50729">
    <property type="entry name" value="PH domain-like"/>
    <property type="match status" value="1"/>
</dbReference>
<dbReference type="PANTHER" id="PTHR31606">
    <property type="entry name" value="WW DOMAIN BINDING PROTEIN 2, ISOFORM E"/>
    <property type="match status" value="1"/>
</dbReference>
<dbReference type="InterPro" id="IPR011993">
    <property type="entry name" value="PH-like_dom_sf"/>
</dbReference>
<dbReference type="InterPro" id="IPR044852">
    <property type="entry name" value="WBP2-like"/>
</dbReference>
<reference evidence="2 3" key="1">
    <citation type="submission" date="2015-12" db="EMBL/GenBank/DDBJ databases">
        <title>The genome of Folsomia candida.</title>
        <authorList>
            <person name="Faddeeva A."/>
            <person name="Derks M.F."/>
            <person name="Anvar Y."/>
            <person name="Smit S."/>
            <person name="Van Straalen N."/>
            <person name="Roelofs D."/>
        </authorList>
    </citation>
    <scope>NUCLEOTIDE SEQUENCE [LARGE SCALE GENOMIC DNA]</scope>
    <source>
        <strain evidence="2 3">VU population</strain>
        <tissue evidence="2">Whole body</tissue>
    </source>
</reference>
<sequence length="278" mass="29986">MALNSAHFEGGVLIHQGEMILLHAPNSQISFSGNDELKFGEKSGNAYLTTHRLIFLVGKGSTSFKSFSFPFVCLSEVDVEQPVFGSNFLKGKVRSQPDGGWRGEAKFKMVFKSGGAIDFAQGMVMAMRIAKQMNAQSAAWNNPPPSYTQATAPGAYHQAPPNYYSAPQTMYGWMPPSYNFPAPQAGTIFINDAPPPYPGMAPQGQYYQQPPAANGFGYPQQEYAAYPPQQPPMTAAPPAGFAYPPQNGYAYANGNQAFVPASASAPPPTYDEASKKTN</sequence>
<dbReference type="InterPro" id="IPR004182">
    <property type="entry name" value="GRAM"/>
</dbReference>
<organism evidence="2 3">
    <name type="scientific">Folsomia candida</name>
    <name type="common">Springtail</name>
    <dbReference type="NCBI Taxonomy" id="158441"/>
    <lineage>
        <taxon>Eukaryota</taxon>
        <taxon>Metazoa</taxon>
        <taxon>Ecdysozoa</taxon>
        <taxon>Arthropoda</taxon>
        <taxon>Hexapoda</taxon>
        <taxon>Collembola</taxon>
        <taxon>Entomobryomorpha</taxon>
        <taxon>Isotomoidea</taxon>
        <taxon>Isotomidae</taxon>
        <taxon>Proisotominae</taxon>
        <taxon>Folsomia</taxon>
    </lineage>
</organism>
<dbReference type="AlphaFoldDB" id="A0A226DYG2"/>
<dbReference type="EMBL" id="LNIX01000009">
    <property type="protein sequence ID" value="OXA50492.1"/>
    <property type="molecule type" value="Genomic_DNA"/>
</dbReference>
<dbReference type="PANTHER" id="PTHR31606:SF1">
    <property type="entry name" value="WW DOMAIN BINDING PROTEIN 2, ISOFORM E"/>
    <property type="match status" value="1"/>
</dbReference>
<keyword evidence="3" id="KW-1185">Reference proteome</keyword>
<dbReference type="OrthoDB" id="1259151at2759"/>
<evidence type="ECO:0000259" key="1">
    <source>
        <dbReference type="Pfam" id="PF02893"/>
    </source>
</evidence>
<evidence type="ECO:0000313" key="3">
    <source>
        <dbReference type="Proteomes" id="UP000198287"/>
    </source>
</evidence>
<dbReference type="OMA" id="PYPGINA"/>
<dbReference type="GO" id="GO:0005634">
    <property type="term" value="C:nucleus"/>
    <property type="evidence" value="ECO:0007669"/>
    <property type="project" value="TreeGrafter"/>
</dbReference>
<dbReference type="GO" id="GO:0003713">
    <property type="term" value="F:transcription coactivator activity"/>
    <property type="evidence" value="ECO:0007669"/>
    <property type="project" value="InterPro"/>
</dbReference>
<dbReference type="Pfam" id="PF02893">
    <property type="entry name" value="GRAM"/>
    <property type="match status" value="1"/>
</dbReference>
<comment type="caution">
    <text evidence="2">The sequence shown here is derived from an EMBL/GenBank/DDBJ whole genome shotgun (WGS) entry which is preliminary data.</text>
</comment>
<dbReference type="Proteomes" id="UP000198287">
    <property type="component" value="Unassembled WGS sequence"/>
</dbReference>
<dbReference type="STRING" id="158441.A0A226DYG2"/>
<dbReference type="GO" id="GO:0031490">
    <property type="term" value="F:chromatin DNA binding"/>
    <property type="evidence" value="ECO:0007669"/>
    <property type="project" value="TreeGrafter"/>
</dbReference>
<evidence type="ECO:0000313" key="2">
    <source>
        <dbReference type="EMBL" id="OXA50492.1"/>
    </source>
</evidence>
<feature type="domain" description="GRAM" evidence="1">
    <location>
        <begin position="40"/>
        <end position="123"/>
    </location>
</feature>
<dbReference type="CDD" id="cd13214">
    <property type="entry name" value="PH-GRAM_WBP2"/>
    <property type="match status" value="1"/>
</dbReference>
<protein>
    <submittedName>
        <fullName evidence="2">Postacrosomal sheath WW domain-binding protein</fullName>
    </submittedName>
</protein>
<name>A0A226DYG2_FOLCA</name>